<keyword evidence="2" id="KW-1185">Reference proteome</keyword>
<evidence type="ECO:0000313" key="1">
    <source>
        <dbReference type="EMBL" id="KAJ3521325.1"/>
    </source>
</evidence>
<dbReference type="EMBL" id="JANRMS010002697">
    <property type="protein sequence ID" value="KAJ3521325.1"/>
    <property type="molecule type" value="Genomic_DNA"/>
</dbReference>
<reference evidence="1" key="1">
    <citation type="submission" date="2022-08" db="EMBL/GenBank/DDBJ databases">
        <title>Genome Sequence of Fusarium decemcellulare.</title>
        <authorList>
            <person name="Buettner E."/>
        </authorList>
    </citation>
    <scope>NUCLEOTIDE SEQUENCE</scope>
    <source>
        <strain evidence="1">Babe19</strain>
    </source>
</reference>
<evidence type="ECO:0000313" key="2">
    <source>
        <dbReference type="Proteomes" id="UP001148629"/>
    </source>
</evidence>
<accession>A0ACC1RM48</accession>
<organism evidence="1 2">
    <name type="scientific">Fusarium decemcellulare</name>
    <dbReference type="NCBI Taxonomy" id="57161"/>
    <lineage>
        <taxon>Eukaryota</taxon>
        <taxon>Fungi</taxon>
        <taxon>Dikarya</taxon>
        <taxon>Ascomycota</taxon>
        <taxon>Pezizomycotina</taxon>
        <taxon>Sordariomycetes</taxon>
        <taxon>Hypocreomycetidae</taxon>
        <taxon>Hypocreales</taxon>
        <taxon>Nectriaceae</taxon>
        <taxon>Fusarium</taxon>
        <taxon>Fusarium decemcellulare species complex</taxon>
    </lineage>
</organism>
<dbReference type="Proteomes" id="UP001148629">
    <property type="component" value="Unassembled WGS sequence"/>
</dbReference>
<comment type="caution">
    <text evidence="1">The sequence shown here is derived from an EMBL/GenBank/DDBJ whole genome shotgun (WGS) entry which is preliminary data.</text>
</comment>
<sequence length="173" mass="18961">MARTMATKRRAADSDNSEAEVAPKSAKRVKSASSSKSAAAKGGSDGKDDDGNPFWELSSKRRIGISEFKTNTYVNIREFYEKDGKHLPTKKGISLSVEQYNLLLKAIPAINATLRKDGHNIEYAEDVSEAAPAPAAKPKKEKKKPSKANIEATSDEEEEKAEVEEEDDEESDD</sequence>
<proteinExistence type="predicted"/>
<gene>
    <name evidence="1" type="ORF">NM208_g13345</name>
</gene>
<name>A0ACC1RM48_9HYPO</name>
<protein>
    <submittedName>
        <fullName evidence="1">Uncharacterized protein</fullName>
    </submittedName>
</protein>